<feature type="non-terminal residue" evidence="1">
    <location>
        <position position="1"/>
    </location>
</feature>
<proteinExistence type="predicted"/>
<reference evidence="1" key="1">
    <citation type="submission" date="2018-05" db="EMBL/GenBank/DDBJ databases">
        <authorList>
            <person name="Lanie J.A."/>
            <person name="Ng W.-L."/>
            <person name="Kazmierczak K.M."/>
            <person name="Andrzejewski T.M."/>
            <person name="Davidsen T.M."/>
            <person name="Wayne K.J."/>
            <person name="Tettelin H."/>
            <person name="Glass J.I."/>
            <person name="Rusch D."/>
            <person name="Podicherti R."/>
            <person name="Tsui H.-C.T."/>
            <person name="Winkler M.E."/>
        </authorList>
    </citation>
    <scope>NUCLEOTIDE SEQUENCE</scope>
</reference>
<organism evidence="1">
    <name type="scientific">marine metagenome</name>
    <dbReference type="NCBI Taxonomy" id="408172"/>
    <lineage>
        <taxon>unclassified sequences</taxon>
        <taxon>metagenomes</taxon>
        <taxon>ecological metagenomes</taxon>
    </lineage>
</organism>
<dbReference type="AlphaFoldDB" id="A0A382ZBS4"/>
<dbReference type="EMBL" id="UINC01182641">
    <property type="protein sequence ID" value="SVD92967.1"/>
    <property type="molecule type" value="Genomic_DNA"/>
</dbReference>
<gene>
    <name evidence="1" type="ORF">METZ01_LOCUS445821</name>
</gene>
<name>A0A382ZBS4_9ZZZZ</name>
<sequence>QLSSAATMPVVACPQNGPLNQVNRLQTSGREPWTEAYYKYSYWVKKSGPVQKLARRISSLILFSLTATEIR</sequence>
<protein>
    <submittedName>
        <fullName evidence="1">Uncharacterized protein</fullName>
    </submittedName>
</protein>
<evidence type="ECO:0000313" key="1">
    <source>
        <dbReference type="EMBL" id="SVD92967.1"/>
    </source>
</evidence>
<accession>A0A382ZBS4</accession>